<protein>
    <submittedName>
        <fullName evidence="1">Uncharacterized protein</fullName>
    </submittedName>
</protein>
<name>A0A816DBC0_9BILA</name>
<organism evidence="1 3">
    <name type="scientific">Didymodactylos carnosus</name>
    <dbReference type="NCBI Taxonomy" id="1234261"/>
    <lineage>
        <taxon>Eukaryota</taxon>
        <taxon>Metazoa</taxon>
        <taxon>Spiralia</taxon>
        <taxon>Gnathifera</taxon>
        <taxon>Rotifera</taxon>
        <taxon>Eurotatoria</taxon>
        <taxon>Bdelloidea</taxon>
        <taxon>Philodinida</taxon>
        <taxon>Philodinidae</taxon>
        <taxon>Didymodactylos</taxon>
    </lineage>
</organism>
<feature type="non-terminal residue" evidence="1">
    <location>
        <position position="1"/>
    </location>
</feature>
<evidence type="ECO:0000313" key="3">
    <source>
        <dbReference type="Proteomes" id="UP000663829"/>
    </source>
</evidence>
<evidence type="ECO:0000313" key="2">
    <source>
        <dbReference type="EMBL" id="CAF4539331.1"/>
    </source>
</evidence>
<reference evidence="1" key="1">
    <citation type="submission" date="2021-02" db="EMBL/GenBank/DDBJ databases">
        <authorList>
            <person name="Nowell W R."/>
        </authorList>
    </citation>
    <scope>NUCLEOTIDE SEQUENCE</scope>
</reference>
<sequence>IHYPQLVIITDQFNDFELCTLLNSQIRHLVLLNEPLSEDQDMCLCVFLNLESFSVTLETNRDCNEIVPLILNRMTKLQGLLIELKREEVLGASTVDVQHLLEQETQAFSYELIKPFTIGLWMGNRKSN</sequence>
<dbReference type="Proteomes" id="UP000681722">
    <property type="component" value="Unassembled WGS sequence"/>
</dbReference>
<keyword evidence="3" id="KW-1185">Reference proteome</keyword>
<accession>A0A816DBC0</accession>
<gene>
    <name evidence="1" type="ORF">GPM918_LOCUS44600</name>
    <name evidence="2" type="ORF">SRO942_LOCUS46524</name>
</gene>
<dbReference type="EMBL" id="CAJNOQ010045029">
    <property type="protein sequence ID" value="CAF1635104.1"/>
    <property type="molecule type" value="Genomic_DNA"/>
</dbReference>
<dbReference type="Proteomes" id="UP000663829">
    <property type="component" value="Unassembled WGS sequence"/>
</dbReference>
<dbReference type="EMBL" id="CAJOBC010113245">
    <property type="protein sequence ID" value="CAF4539331.1"/>
    <property type="molecule type" value="Genomic_DNA"/>
</dbReference>
<proteinExistence type="predicted"/>
<dbReference type="AlphaFoldDB" id="A0A816DBC0"/>
<comment type="caution">
    <text evidence="1">The sequence shown here is derived from an EMBL/GenBank/DDBJ whole genome shotgun (WGS) entry which is preliminary data.</text>
</comment>
<evidence type="ECO:0000313" key="1">
    <source>
        <dbReference type="EMBL" id="CAF1635104.1"/>
    </source>
</evidence>